<reference evidence="2" key="1">
    <citation type="submission" date="2014-09" db="EMBL/GenBank/DDBJ databases">
        <title>Vibrio variabilis JCM 19239. (C206) whole genome shotgun sequence.</title>
        <authorList>
            <person name="Sawabe T."/>
            <person name="Meirelles P."/>
            <person name="Nakanishi M."/>
            <person name="Sayaka M."/>
            <person name="Hattori M."/>
            <person name="Ohkuma M."/>
        </authorList>
    </citation>
    <scope>NUCLEOTIDE SEQUENCE [LARGE SCALE GENOMIC DNA]</scope>
    <source>
        <strain evidence="2">JCM 19239</strain>
    </source>
</reference>
<reference evidence="2" key="2">
    <citation type="submission" date="2014-09" db="EMBL/GenBank/DDBJ databases">
        <authorList>
            <consortium name="NBRP consortium"/>
            <person name="Sawabe T."/>
            <person name="Meirelles P."/>
            <person name="Nakanishi M."/>
            <person name="Sayaka M."/>
            <person name="Hattori M."/>
            <person name="Ohkuma M."/>
        </authorList>
    </citation>
    <scope>NUCLEOTIDE SEQUENCE [LARGE SCALE GENOMIC DNA]</scope>
    <source>
        <strain evidence="2">JCM 19239</strain>
    </source>
</reference>
<evidence type="ECO:0000313" key="1">
    <source>
        <dbReference type="EMBL" id="GAL24741.1"/>
    </source>
</evidence>
<accession>A0ABQ0J7P8</accession>
<sequence length="73" mass="8261">MPKARILENFDSETAWGMLFEFLVEPGPVTVAKYQSPDITKVFAFEGELVESDMKFRALTAKLILTVIARHKS</sequence>
<proteinExistence type="predicted"/>
<keyword evidence="2" id="KW-1185">Reference proteome</keyword>
<evidence type="ECO:0000313" key="2">
    <source>
        <dbReference type="Proteomes" id="UP000029223"/>
    </source>
</evidence>
<name>A0ABQ0J7P8_9VIBR</name>
<organism evidence="1 2">
    <name type="scientific">Vibrio variabilis</name>
    <dbReference type="NCBI Taxonomy" id="990271"/>
    <lineage>
        <taxon>Bacteria</taxon>
        <taxon>Pseudomonadati</taxon>
        <taxon>Pseudomonadota</taxon>
        <taxon>Gammaproteobacteria</taxon>
        <taxon>Vibrionales</taxon>
        <taxon>Vibrionaceae</taxon>
        <taxon>Vibrio</taxon>
    </lineage>
</organism>
<dbReference type="Proteomes" id="UP000029223">
    <property type="component" value="Unassembled WGS sequence"/>
</dbReference>
<protein>
    <submittedName>
        <fullName evidence="1">Uncharacterized protein</fullName>
    </submittedName>
</protein>
<gene>
    <name evidence="1" type="ORF">JCM19239_7341</name>
</gene>
<comment type="caution">
    <text evidence="1">The sequence shown here is derived from an EMBL/GenBank/DDBJ whole genome shotgun (WGS) entry which is preliminary data.</text>
</comment>
<dbReference type="EMBL" id="BBMS01000005">
    <property type="protein sequence ID" value="GAL24741.1"/>
    <property type="molecule type" value="Genomic_DNA"/>
</dbReference>